<protein>
    <submittedName>
        <fullName evidence="2">Uncharacterized protein</fullName>
    </submittedName>
</protein>
<evidence type="ECO:0000313" key="3">
    <source>
        <dbReference type="Proteomes" id="UP001501752"/>
    </source>
</evidence>
<organism evidence="2 3">
    <name type="scientific">Kitasatospora terrestris</name>
    <dbReference type="NCBI Taxonomy" id="258051"/>
    <lineage>
        <taxon>Bacteria</taxon>
        <taxon>Bacillati</taxon>
        <taxon>Actinomycetota</taxon>
        <taxon>Actinomycetes</taxon>
        <taxon>Kitasatosporales</taxon>
        <taxon>Streptomycetaceae</taxon>
        <taxon>Kitasatospora</taxon>
    </lineage>
</organism>
<sequence>MGCRCPVMTGMGVIPAGAPAAVPAVETGDDGIATDLLRNCPHSRPGTRRPASEAAALRRNTAGPGAQQRTGPGPSSSGDRI</sequence>
<keyword evidence="3" id="KW-1185">Reference proteome</keyword>
<feature type="region of interest" description="Disordered" evidence="1">
    <location>
        <begin position="33"/>
        <end position="81"/>
    </location>
</feature>
<name>A0ABP9D839_9ACTN</name>
<feature type="compositionally biased region" description="Polar residues" evidence="1">
    <location>
        <begin position="67"/>
        <end position="81"/>
    </location>
</feature>
<dbReference type="Proteomes" id="UP001501752">
    <property type="component" value="Unassembled WGS sequence"/>
</dbReference>
<dbReference type="EMBL" id="BAABIS010000001">
    <property type="protein sequence ID" value="GAA4834178.1"/>
    <property type="molecule type" value="Genomic_DNA"/>
</dbReference>
<accession>A0ABP9D839</accession>
<proteinExistence type="predicted"/>
<evidence type="ECO:0000256" key="1">
    <source>
        <dbReference type="SAM" id="MobiDB-lite"/>
    </source>
</evidence>
<reference evidence="3" key="1">
    <citation type="journal article" date="2019" name="Int. J. Syst. Evol. Microbiol.">
        <title>The Global Catalogue of Microorganisms (GCM) 10K type strain sequencing project: providing services to taxonomists for standard genome sequencing and annotation.</title>
        <authorList>
            <consortium name="The Broad Institute Genomics Platform"/>
            <consortium name="The Broad Institute Genome Sequencing Center for Infectious Disease"/>
            <person name="Wu L."/>
            <person name="Ma J."/>
        </authorList>
    </citation>
    <scope>NUCLEOTIDE SEQUENCE [LARGE SCALE GENOMIC DNA]</scope>
    <source>
        <strain evidence="3">JCM 13006</strain>
    </source>
</reference>
<gene>
    <name evidence="2" type="ORF">GCM10023235_05890</name>
</gene>
<comment type="caution">
    <text evidence="2">The sequence shown here is derived from an EMBL/GenBank/DDBJ whole genome shotgun (WGS) entry which is preliminary data.</text>
</comment>
<evidence type="ECO:0000313" key="2">
    <source>
        <dbReference type="EMBL" id="GAA4834178.1"/>
    </source>
</evidence>